<evidence type="ECO:0000259" key="1">
    <source>
        <dbReference type="Pfam" id="PF03235"/>
    </source>
</evidence>
<dbReference type="AlphaFoldDB" id="A0A1Z4BSJ9"/>
<reference evidence="4" key="1">
    <citation type="submission" date="2017-06" db="EMBL/GenBank/DDBJ databases">
        <title>Complete genome sequence of Capnocytophaga sp. KCOM 1579 (=ChDC OS43) isolated from a human refractory periapical abscess lesion.</title>
        <authorList>
            <person name="Kook J.-K."/>
            <person name="Park S.-N."/>
            <person name="Lim Y.K."/>
            <person name="Roh H."/>
        </authorList>
    </citation>
    <scope>NUCLEOTIDE SEQUENCE [LARGE SCALE GENOMIC DNA]</scope>
    <source>
        <strain evidence="4">ChDC OS43</strain>
    </source>
</reference>
<dbReference type="RefSeq" id="WP_009413755.1">
    <property type="nucleotide sequence ID" value="NZ_CP022022.1"/>
</dbReference>
<feature type="domain" description="GmrSD restriction endonucleases C-terminal" evidence="2">
    <location>
        <begin position="461"/>
        <end position="564"/>
    </location>
</feature>
<dbReference type="PANTHER" id="PTHR35149">
    <property type="entry name" value="SLL5132 PROTEIN"/>
    <property type="match status" value="1"/>
</dbReference>
<dbReference type="InterPro" id="IPR004919">
    <property type="entry name" value="GmrSD_N"/>
</dbReference>
<feature type="domain" description="GmrSD restriction endonucleases N-terminal" evidence="1">
    <location>
        <begin position="11"/>
        <end position="237"/>
    </location>
</feature>
<evidence type="ECO:0008006" key="5">
    <source>
        <dbReference type="Google" id="ProtNLM"/>
    </source>
</evidence>
<dbReference type="KEGG" id="capn:CBG49_14405"/>
<proteinExistence type="predicted"/>
<sequence>MSKLNIDQKTIKGLFSDKKSDFLIPDYQRPYAWGENECQTLWDDIFSFAIPEDDATKFKQDDEYYLGPIVTFKNEINKQEIIDGQQRLTTLMLLLRAFYERSGVMQDKETKTMRKMIEQCIWKTNEFDEPNKEALKINSEVATDEDKEEFLQILKQGTAPDNFKSRYADNYRFFEKKITSFLGSYPTFFPYLPIRILNNCILLPIEAENQDTALRIFSTLNDRGKPLSDADIFKAEFYKYYSKKGEKDTFIEKWKELEQTSIQTFKTNDSSSSLDELFTRYMYYLRAKQGNTNSTTEALRKFYEKEYYKELKNESTLTNLEALLYFWYDVNTQNKERFSDRVLKRLFVLNYAPNGMWYYIVSVYFMHHQEKNRTLDDSQFFNFLEKITAFIWAYALTNPGVNALRTPVYREMVNIINDKEVTFEDFKFDKNNFVSIFKNFKFLNQRQITRSMITWWAFHFEAQELLPIDCRLDIEHIYARNRMKSEPLSSEQDIDLLGNKSLLEQRINIRASDYRFADKILYYQGIRKNNKVQEATSIYELLELSKLSNFDEVNIVERNEEILKGFLEFLNKNKLLK</sequence>
<accession>A0A1Z4BSJ9</accession>
<organism evidence="3 4">
    <name type="scientific">Capnocytophaga endodontalis</name>
    <dbReference type="NCBI Taxonomy" id="2708117"/>
    <lineage>
        <taxon>Bacteria</taxon>
        <taxon>Pseudomonadati</taxon>
        <taxon>Bacteroidota</taxon>
        <taxon>Flavobacteriia</taxon>
        <taxon>Flavobacteriales</taxon>
        <taxon>Flavobacteriaceae</taxon>
        <taxon>Capnocytophaga</taxon>
    </lineage>
</organism>
<dbReference type="EMBL" id="CP022022">
    <property type="protein sequence ID" value="ASF44189.1"/>
    <property type="molecule type" value="Genomic_DNA"/>
</dbReference>
<dbReference type="PANTHER" id="PTHR35149:SF2">
    <property type="entry name" value="DUF262 DOMAIN-CONTAINING PROTEIN"/>
    <property type="match status" value="1"/>
</dbReference>
<dbReference type="InterPro" id="IPR011089">
    <property type="entry name" value="GmrSD_C"/>
</dbReference>
<dbReference type="Pfam" id="PF07510">
    <property type="entry name" value="GmrSD_C"/>
    <property type="match status" value="1"/>
</dbReference>
<evidence type="ECO:0000313" key="4">
    <source>
        <dbReference type="Proteomes" id="UP000197007"/>
    </source>
</evidence>
<keyword evidence="4" id="KW-1185">Reference proteome</keyword>
<evidence type="ECO:0000259" key="2">
    <source>
        <dbReference type="Pfam" id="PF07510"/>
    </source>
</evidence>
<dbReference type="Proteomes" id="UP000197007">
    <property type="component" value="Chromosome"/>
</dbReference>
<name>A0A1Z4BSJ9_9FLAO</name>
<protein>
    <recommendedName>
        <fullName evidence="5">DUF262 domain-containing protein</fullName>
    </recommendedName>
</protein>
<dbReference type="Pfam" id="PF03235">
    <property type="entry name" value="GmrSD_N"/>
    <property type="match status" value="1"/>
</dbReference>
<gene>
    <name evidence="3" type="ORF">CBG49_14405</name>
</gene>
<evidence type="ECO:0000313" key="3">
    <source>
        <dbReference type="EMBL" id="ASF44189.1"/>
    </source>
</evidence>